<dbReference type="SUPFAM" id="SSF53474">
    <property type="entry name" value="alpha/beta-Hydrolases"/>
    <property type="match status" value="1"/>
</dbReference>
<evidence type="ECO:0000313" key="3">
    <source>
        <dbReference type="Proteomes" id="UP000659344"/>
    </source>
</evidence>
<dbReference type="InterPro" id="IPR049492">
    <property type="entry name" value="BD-FAE-like_dom"/>
</dbReference>
<accession>A0ABQ1YQR6</accession>
<dbReference type="EMBL" id="BMFT01000003">
    <property type="protein sequence ID" value="GGH35196.1"/>
    <property type="molecule type" value="Genomic_DNA"/>
</dbReference>
<reference evidence="3" key="1">
    <citation type="journal article" date="2019" name="Int. J. Syst. Evol. Microbiol.">
        <title>The Global Catalogue of Microorganisms (GCM) 10K type strain sequencing project: providing services to taxonomists for standard genome sequencing and annotation.</title>
        <authorList>
            <consortium name="The Broad Institute Genomics Platform"/>
            <consortium name="The Broad Institute Genome Sequencing Center for Infectious Disease"/>
            <person name="Wu L."/>
            <person name="Ma J."/>
        </authorList>
    </citation>
    <scope>NUCLEOTIDE SEQUENCE [LARGE SCALE GENOMIC DNA]</scope>
    <source>
        <strain evidence="3">CGMCC 1.12769</strain>
    </source>
</reference>
<gene>
    <name evidence="2" type="ORF">GCM10008013_41370</name>
</gene>
<dbReference type="Proteomes" id="UP000659344">
    <property type="component" value="Unassembled WGS sequence"/>
</dbReference>
<feature type="domain" description="BD-FAE-like" evidence="1">
    <location>
        <begin position="2"/>
        <end position="40"/>
    </location>
</feature>
<evidence type="ECO:0000313" key="2">
    <source>
        <dbReference type="EMBL" id="GGH35196.1"/>
    </source>
</evidence>
<dbReference type="RefSeq" id="WP_188541760.1">
    <property type="nucleotide sequence ID" value="NZ_BMFT01000003.1"/>
</dbReference>
<proteinExistence type="predicted"/>
<comment type="caution">
    <text evidence="2">The sequence shown here is derived from an EMBL/GenBank/DDBJ whole genome shotgun (WGS) entry which is preliminary data.</text>
</comment>
<keyword evidence="3" id="KW-1185">Reference proteome</keyword>
<sequence length="50" mass="5431">MVRGKAESFRIHPDKIAICGFSAGGHLCGSLAVHFDAEELIPEGDYTKKQ</sequence>
<evidence type="ECO:0000259" key="1">
    <source>
        <dbReference type="Pfam" id="PF20434"/>
    </source>
</evidence>
<name>A0ABQ1YQR6_9BACL</name>
<dbReference type="Pfam" id="PF20434">
    <property type="entry name" value="BD-FAE"/>
    <property type="match status" value="1"/>
</dbReference>
<protein>
    <recommendedName>
        <fullName evidence="1">BD-FAE-like domain-containing protein</fullName>
    </recommendedName>
</protein>
<dbReference type="InterPro" id="IPR029058">
    <property type="entry name" value="AB_hydrolase_fold"/>
</dbReference>
<organism evidence="2 3">
    <name type="scientific">Paenibacillus segetis</name>
    <dbReference type="NCBI Taxonomy" id="1325360"/>
    <lineage>
        <taxon>Bacteria</taxon>
        <taxon>Bacillati</taxon>
        <taxon>Bacillota</taxon>
        <taxon>Bacilli</taxon>
        <taxon>Bacillales</taxon>
        <taxon>Paenibacillaceae</taxon>
        <taxon>Paenibacillus</taxon>
    </lineage>
</organism>
<dbReference type="Gene3D" id="3.40.50.1820">
    <property type="entry name" value="alpha/beta hydrolase"/>
    <property type="match status" value="1"/>
</dbReference>